<protein>
    <recommendedName>
        <fullName evidence="4">Pentatricopeptide repeat-containing protein</fullName>
    </recommendedName>
</protein>
<evidence type="ECO:0000313" key="3">
    <source>
        <dbReference type="Proteomes" id="UP000824469"/>
    </source>
</evidence>
<dbReference type="EMBL" id="JAHRHJ020000004">
    <property type="protein sequence ID" value="KAH9318166.1"/>
    <property type="molecule type" value="Genomic_DNA"/>
</dbReference>
<evidence type="ECO:0008006" key="4">
    <source>
        <dbReference type="Google" id="ProtNLM"/>
    </source>
</evidence>
<dbReference type="Proteomes" id="UP000824469">
    <property type="component" value="Unassembled WGS sequence"/>
</dbReference>
<feature type="compositionally biased region" description="Basic and acidic residues" evidence="1">
    <location>
        <begin position="251"/>
        <end position="266"/>
    </location>
</feature>
<feature type="non-terminal residue" evidence="2">
    <location>
        <position position="302"/>
    </location>
</feature>
<dbReference type="AlphaFoldDB" id="A0AA38G7V2"/>
<feature type="region of interest" description="Disordered" evidence="1">
    <location>
        <begin position="239"/>
        <end position="271"/>
    </location>
</feature>
<dbReference type="InterPro" id="IPR011990">
    <property type="entry name" value="TPR-like_helical_dom_sf"/>
</dbReference>
<organism evidence="2 3">
    <name type="scientific">Taxus chinensis</name>
    <name type="common">Chinese yew</name>
    <name type="synonym">Taxus wallichiana var. chinensis</name>
    <dbReference type="NCBI Taxonomy" id="29808"/>
    <lineage>
        <taxon>Eukaryota</taxon>
        <taxon>Viridiplantae</taxon>
        <taxon>Streptophyta</taxon>
        <taxon>Embryophyta</taxon>
        <taxon>Tracheophyta</taxon>
        <taxon>Spermatophyta</taxon>
        <taxon>Pinopsida</taxon>
        <taxon>Pinidae</taxon>
        <taxon>Conifers II</taxon>
        <taxon>Cupressales</taxon>
        <taxon>Taxaceae</taxon>
        <taxon>Taxus</taxon>
    </lineage>
</organism>
<gene>
    <name evidence="2" type="ORF">KI387_019935</name>
</gene>
<keyword evidence="3" id="KW-1185">Reference proteome</keyword>
<dbReference type="PANTHER" id="PTHR47603:SF1">
    <property type="entry name" value="PPR CONTAINING-LIKE PROTEIN"/>
    <property type="match status" value="1"/>
</dbReference>
<reference evidence="2 3" key="1">
    <citation type="journal article" date="2021" name="Nat. Plants">
        <title>The Taxus genome provides insights into paclitaxel biosynthesis.</title>
        <authorList>
            <person name="Xiong X."/>
            <person name="Gou J."/>
            <person name="Liao Q."/>
            <person name="Li Y."/>
            <person name="Zhou Q."/>
            <person name="Bi G."/>
            <person name="Li C."/>
            <person name="Du R."/>
            <person name="Wang X."/>
            <person name="Sun T."/>
            <person name="Guo L."/>
            <person name="Liang H."/>
            <person name="Lu P."/>
            <person name="Wu Y."/>
            <person name="Zhang Z."/>
            <person name="Ro D.K."/>
            <person name="Shang Y."/>
            <person name="Huang S."/>
            <person name="Yan J."/>
        </authorList>
    </citation>
    <scope>NUCLEOTIDE SEQUENCE [LARGE SCALE GENOMIC DNA]</scope>
    <source>
        <strain evidence="2">Ta-2019</strain>
    </source>
</reference>
<comment type="caution">
    <text evidence="2">The sequence shown here is derived from an EMBL/GenBank/DDBJ whole genome shotgun (WGS) entry which is preliminary data.</text>
</comment>
<sequence length="302" mass="34822">QNQGEKHTYIKTPRVVSIEETEVVSDRTRELQDSYGKAATKTFAGNNSRIRQKEHPRKRVGFGEKTNLLVDMILKLKDSKEAVYGALDSWAALEETFPSNALKRALYMLEKKQQWHRIIQVIKWMLSKGQCTTMNTYEQLLHALEKDRRAEEAHAFWEMRIGSNLQSVPWQLCTSMMCLYQRNNMPERLIELFNDLEMYNRKPPDKTIIKTVADAYELLGLEEEQERVLEKYSSLFKESSNNRSKKKKERKEKDSDGENTGDEKLTSEANLPTDSKLLLDNILSICDAGSNSNGTANASINY</sequence>
<proteinExistence type="predicted"/>
<dbReference type="PANTHER" id="PTHR47603">
    <property type="entry name" value="PPR CONTAINING-LIKE PROTEIN"/>
    <property type="match status" value="1"/>
</dbReference>
<evidence type="ECO:0000256" key="1">
    <source>
        <dbReference type="SAM" id="MobiDB-lite"/>
    </source>
</evidence>
<evidence type="ECO:0000313" key="2">
    <source>
        <dbReference type="EMBL" id="KAH9318166.1"/>
    </source>
</evidence>
<accession>A0AA38G7V2</accession>
<name>A0AA38G7V2_TAXCH</name>
<dbReference type="Gene3D" id="1.25.40.10">
    <property type="entry name" value="Tetratricopeptide repeat domain"/>
    <property type="match status" value="1"/>
</dbReference>